<reference evidence="8 12" key="1">
    <citation type="submission" date="2015-09" db="EMBL/GenBank/DDBJ databases">
        <authorList>
            <consortium name="Pathogen Informatics"/>
        </authorList>
    </citation>
    <scope>NUCLEOTIDE SEQUENCE [LARGE SCALE GENOMIC DNA]</scope>
    <source>
        <strain evidence="8 12">2789STDY5834942</strain>
    </source>
</reference>
<feature type="modified residue" description="4-aspartylphosphate" evidence="4">
    <location>
        <position position="57"/>
    </location>
</feature>
<dbReference type="GO" id="GO:0006355">
    <property type="term" value="P:regulation of DNA-templated transcription"/>
    <property type="evidence" value="ECO:0007669"/>
    <property type="project" value="InterPro"/>
</dbReference>
<dbReference type="EMBL" id="QRZC01000004">
    <property type="protein sequence ID" value="RGV44609.1"/>
    <property type="molecule type" value="Genomic_DNA"/>
</dbReference>
<dbReference type="InterPro" id="IPR001867">
    <property type="entry name" value="OmpR/PhoB-type_DNA-bd"/>
</dbReference>
<dbReference type="GO" id="GO:0005829">
    <property type="term" value="C:cytosol"/>
    <property type="evidence" value="ECO:0007669"/>
    <property type="project" value="TreeGrafter"/>
</dbReference>
<dbReference type="EMBL" id="WCTY01000012">
    <property type="protein sequence ID" value="KAB4184910.1"/>
    <property type="molecule type" value="Genomic_DNA"/>
</dbReference>
<dbReference type="SMART" id="SM00448">
    <property type="entry name" value="REC"/>
    <property type="match status" value="1"/>
</dbReference>
<feature type="domain" description="OmpR/PhoB-type" evidence="7">
    <location>
        <begin position="134"/>
        <end position="236"/>
    </location>
</feature>
<reference evidence="13 14" key="2">
    <citation type="submission" date="2018-08" db="EMBL/GenBank/DDBJ databases">
        <title>A genome reference for cultivated species of the human gut microbiota.</title>
        <authorList>
            <person name="Zou Y."/>
            <person name="Xue W."/>
            <person name="Luo G."/>
        </authorList>
    </citation>
    <scope>NUCLEOTIDE SEQUENCE [LARGE SCALE GENOMIC DNA]</scope>
    <source>
        <strain evidence="11 14">AF14-42</strain>
        <strain evidence="10 13">TF09-22</strain>
    </source>
</reference>
<feature type="DNA-binding region" description="OmpR/PhoB-type" evidence="5">
    <location>
        <begin position="134"/>
        <end position="236"/>
    </location>
</feature>
<dbReference type="Proteomes" id="UP000487221">
    <property type="component" value="Unassembled WGS sequence"/>
</dbReference>
<dbReference type="PROSITE" id="PS50110">
    <property type="entry name" value="RESPONSE_REGULATORY"/>
    <property type="match status" value="1"/>
</dbReference>
<dbReference type="CDD" id="cd00156">
    <property type="entry name" value="REC"/>
    <property type="match status" value="1"/>
</dbReference>
<dbReference type="PROSITE" id="PS51755">
    <property type="entry name" value="OMPR_PHOB"/>
    <property type="match status" value="1"/>
</dbReference>
<dbReference type="Pfam" id="PF00486">
    <property type="entry name" value="Trans_reg_C"/>
    <property type="match status" value="1"/>
</dbReference>
<proteinExistence type="predicted"/>
<dbReference type="Proteomes" id="UP000095788">
    <property type="component" value="Unassembled WGS sequence"/>
</dbReference>
<gene>
    <name evidence="8" type="primary">prrA_1</name>
    <name evidence="11" type="ORF">DWW14_05320</name>
    <name evidence="10" type="ORF">DXC91_09615</name>
    <name evidence="8" type="ORF">ERS852554_02015</name>
    <name evidence="9" type="ORF">GAQ44_07740</name>
</gene>
<evidence type="ECO:0000256" key="2">
    <source>
        <dbReference type="ARBA" id="ARBA00023012"/>
    </source>
</evidence>
<dbReference type="InterPro" id="IPR036388">
    <property type="entry name" value="WH-like_DNA-bd_sf"/>
</dbReference>
<dbReference type="PANTHER" id="PTHR48111">
    <property type="entry name" value="REGULATOR OF RPOS"/>
    <property type="match status" value="1"/>
</dbReference>
<dbReference type="PANTHER" id="PTHR48111:SF40">
    <property type="entry name" value="PHOSPHATE REGULON TRANSCRIPTIONAL REGULATORY PROTEIN PHOB"/>
    <property type="match status" value="1"/>
</dbReference>
<dbReference type="AlphaFoldDB" id="A0A174RRI5"/>
<evidence type="ECO:0000313" key="10">
    <source>
        <dbReference type="EMBL" id="RGK86137.1"/>
    </source>
</evidence>
<evidence type="ECO:0000259" key="7">
    <source>
        <dbReference type="PROSITE" id="PS51755"/>
    </source>
</evidence>
<name>A0A174RRI5_BACUN</name>
<feature type="domain" description="Response regulatory" evidence="6">
    <location>
        <begin position="6"/>
        <end position="122"/>
    </location>
</feature>
<dbReference type="GO" id="GO:0032993">
    <property type="term" value="C:protein-DNA complex"/>
    <property type="evidence" value="ECO:0007669"/>
    <property type="project" value="TreeGrafter"/>
</dbReference>
<keyword evidence="1 4" id="KW-0597">Phosphoprotein</keyword>
<evidence type="ECO:0000313" key="12">
    <source>
        <dbReference type="Proteomes" id="UP000095788"/>
    </source>
</evidence>
<evidence type="ECO:0000313" key="11">
    <source>
        <dbReference type="EMBL" id="RGV44609.1"/>
    </source>
</evidence>
<evidence type="ECO:0000313" key="14">
    <source>
        <dbReference type="Proteomes" id="UP000285343"/>
    </source>
</evidence>
<reference evidence="9 15" key="3">
    <citation type="journal article" date="2019" name="Nat. Med.">
        <title>A library of human gut bacterial isolates paired with longitudinal multiomics data enables mechanistic microbiome research.</title>
        <authorList>
            <person name="Poyet M."/>
            <person name="Groussin M."/>
            <person name="Gibbons S.M."/>
            <person name="Avila-Pacheco J."/>
            <person name="Jiang X."/>
            <person name="Kearney S.M."/>
            <person name="Perrotta A.R."/>
            <person name="Berdy B."/>
            <person name="Zhao S."/>
            <person name="Lieberman T.D."/>
            <person name="Swanson P.K."/>
            <person name="Smith M."/>
            <person name="Roesemann S."/>
            <person name="Alexander J.E."/>
            <person name="Rich S.A."/>
            <person name="Livny J."/>
            <person name="Vlamakis H."/>
            <person name="Clish C."/>
            <person name="Bullock K."/>
            <person name="Deik A."/>
            <person name="Scott J."/>
            <person name="Pierce K.A."/>
            <person name="Xavier R.J."/>
            <person name="Alm E.J."/>
        </authorList>
    </citation>
    <scope>NUCLEOTIDE SEQUENCE [LARGE SCALE GENOMIC DNA]</scope>
    <source>
        <strain evidence="9 15">BIOML-A19</strain>
    </source>
</reference>
<evidence type="ECO:0000256" key="1">
    <source>
        <dbReference type="ARBA" id="ARBA00022553"/>
    </source>
</evidence>
<dbReference type="Gene3D" id="1.10.10.10">
    <property type="entry name" value="Winged helix-like DNA-binding domain superfamily/Winged helix DNA-binding domain"/>
    <property type="match status" value="1"/>
</dbReference>
<dbReference type="Proteomes" id="UP000260874">
    <property type="component" value="Unassembled WGS sequence"/>
</dbReference>
<dbReference type="InterPro" id="IPR011006">
    <property type="entry name" value="CheY-like_superfamily"/>
</dbReference>
<dbReference type="RefSeq" id="WP_057281630.1">
    <property type="nucleotide sequence ID" value="NZ_CAXSSZ010000008.1"/>
</dbReference>
<sequence>MENKIKLLLVEDDSMLTYVVKSSLEGLIGGYEVITAVNGQEGLKAYQEYHPDIIISDVDMPVMNGLQMVERIREVDGNIPILLASALGSPKDVTSGYKLGADNYVKKPFVAEELDAHIHALLKLRKGQPSRNETDCYHFGQYTLDAAHATLRNDKNGEKTVLSRREAGILRLLAQNKNQVVKRGAIVSHNWETQDENDYFISRSLDTYLVKLRKCLEDDPTVSIKTVRGVGLMLVEE</sequence>
<evidence type="ECO:0000256" key="3">
    <source>
        <dbReference type="ARBA" id="ARBA00023125"/>
    </source>
</evidence>
<dbReference type="CDD" id="cd00383">
    <property type="entry name" value="trans_reg_C"/>
    <property type="match status" value="1"/>
</dbReference>
<protein>
    <submittedName>
        <fullName evidence="10">DNA-binding response regulator</fullName>
    </submittedName>
    <submittedName>
        <fullName evidence="9">Response regulator transcription factor</fullName>
    </submittedName>
    <submittedName>
        <fullName evidence="8">Two component transcriptional regulator, winged helix family</fullName>
    </submittedName>
</protein>
<evidence type="ECO:0000313" key="13">
    <source>
        <dbReference type="Proteomes" id="UP000260874"/>
    </source>
</evidence>
<organism evidence="8 12">
    <name type="scientific">Bacteroides uniformis</name>
    <dbReference type="NCBI Taxonomy" id="820"/>
    <lineage>
        <taxon>Bacteria</taxon>
        <taxon>Pseudomonadati</taxon>
        <taxon>Bacteroidota</taxon>
        <taxon>Bacteroidia</taxon>
        <taxon>Bacteroidales</taxon>
        <taxon>Bacteroidaceae</taxon>
        <taxon>Bacteroides</taxon>
    </lineage>
</organism>
<keyword evidence="3 5" id="KW-0238">DNA-binding</keyword>
<dbReference type="SMART" id="SM00862">
    <property type="entry name" value="Trans_reg_C"/>
    <property type="match status" value="1"/>
</dbReference>
<dbReference type="SUPFAM" id="SSF52172">
    <property type="entry name" value="CheY-like"/>
    <property type="match status" value="1"/>
</dbReference>
<evidence type="ECO:0000256" key="4">
    <source>
        <dbReference type="PROSITE-ProRule" id="PRU00169"/>
    </source>
</evidence>
<dbReference type="InterPro" id="IPR039420">
    <property type="entry name" value="WalR-like"/>
</dbReference>
<evidence type="ECO:0000256" key="5">
    <source>
        <dbReference type="PROSITE-ProRule" id="PRU01091"/>
    </source>
</evidence>
<dbReference type="EMBL" id="QSRB01000006">
    <property type="protein sequence ID" value="RGK86137.1"/>
    <property type="molecule type" value="Genomic_DNA"/>
</dbReference>
<evidence type="ECO:0000313" key="8">
    <source>
        <dbReference type="EMBL" id="CUP85755.1"/>
    </source>
</evidence>
<evidence type="ECO:0000313" key="9">
    <source>
        <dbReference type="EMBL" id="KAB4184910.1"/>
    </source>
</evidence>
<evidence type="ECO:0000313" key="15">
    <source>
        <dbReference type="Proteomes" id="UP000487221"/>
    </source>
</evidence>
<dbReference type="GO" id="GO:0000976">
    <property type="term" value="F:transcription cis-regulatory region binding"/>
    <property type="evidence" value="ECO:0007669"/>
    <property type="project" value="TreeGrafter"/>
</dbReference>
<dbReference type="SUPFAM" id="SSF46894">
    <property type="entry name" value="C-terminal effector domain of the bipartite response regulators"/>
    <property type="match status" value="1"/>
</dbReference>
<keyword evidence="2" id="KW-0902">Two-component regulatory system</keyword>
<dbReference type="InterPro" id="IPR016032">
    <property type="entry name" value="Sig_transdc_resp-reg_C-effctor"/>
</dbReference>
<dbReference type="InterPro" id="IPR001789">
    <property type="entry name" value="Sig_transdc_resp-reg_receiver"/>
</dbReference>
<evidence type="ECO:0000259" key="6">
    <source>
        <dbReference type="PROSITE" id="PS50110"/>
    </source>
</evidence>
<dbReference type="GO" id="GO:0000156">
    <property type="term" value="F:phosphorelay response regulator activity"/>
    <property type="evidence" value="ECO:0007669"/>
    <property type="project" value="TreeGrafter"/>
</dbReference>
<dbReference type="Pfam" id="PF00072">
    <property type="entry name" value="Response_reg"/>
    <property type="match status" value="1"/>
</dbReference>
<dbReference type="Proteomes" id="UP000285343">
    <property type="component" value="Unassembled WGS sequence"/>
</dbReference>
<dbReference type="EMBL" id="CZBF01000003">
    <property type="protein sequence ID" value="CUP85755.1"/>
    <property type="molecule type" value="Genomic_DNA"/>
</dbReference>
<accession>A0A174RRI5</accession>
<dbReference type="Gene3D" id="3.40.50.2300">
    <property type="match status" value="1"/>
</dbReference>